<protein>
    <submittedName>
        <fullName evidence="2">Unnamed protein product</fullName>
    </submittedName>
</protein>
<feature type="compositionally biased region" description="Basic and acidic residues" evidence="1">
    <location>
        <begin position="7"/>
        <end position="18"/>
    </location>
</feature>
<feature type="compositionally biased region" description="Basic residues" evidence="1">
    <location>
        <begin position="79"/>
        <end position="91"/>
    </location>
</feature>
<accession>A0A9W6WJY4</accession>
<evidence type="ECO:0000313" key="2">
    <source>
        <dbReference type="EMBL" id="GME78923.1"/>
    </source>
</evidence>
<dbReference type="EMBL" id="BSXN01003284">
    <property type="protein sequence ID" value="GME78923.1"/>
    <property type="molecule type" value="Genomic_DNA"/>
</dbReference>
<evidence type="ECO:0000313" key="3">
    <source>
        <dbReference type="Proteomes" id="UP001165120"/>
    </source>
</evidence>
<keyword evidence="3" id="KW-1185">Reference proteome</keyword>
<feature type="compositionally biased region" description="Acidic residues" evidence="1">
    <location>
        <begin position="62"/>
        <end position="75"/>
    </location>
</feature>
<name>A0A9W6WJY4_CANBO</name>
<dbReference type="AlphaFoldDB" id="A0A9W6WJY4"/>
<organism evidence="2 3">
    <name type="scientific">Candida boidinii</name>
    <name type="common">Yeast</name>
    <dbReference type="NCBI Taxonomy" id="5477"/>
    <lineage>
        <taxon>Eukaryota</taxon>
        <taxon>Fungi</taxon>
        <taxon>Dikarya</taxon>
        <taxon>Ascomycota</taxon>
        <taxon>Saccharomycotina</taxon>
        <taxon>Pichiomycetes</taxon>
        <taxon>Pichiales</taxon>
        <taxon>Pichiaceae</taxon>
        <taxon>Ogataea</taxon>
        <taxon>Ogataea/Candida clade</taxon>
    </lineage>
</organism>
<sequence>MAPSTSERSRKSSPEHIKSSVAPTTPAVEQPAPVVTTGVGSISTLSEGINQPFDSEEVCTDISYDEDSPSSDESDLVVGKHKKRKHSKRGLRAKDNRNDQIVKTIFNLFKKN</sequence>
<feature type="region of interest" description="Disordered" evidence="1">
    <location>
        <begin position="62"/>
        <end position="92"/>
    </location>
</feature>
<comment type="caution">
    <text evidence="2">The sequence shown here is derived from an EMBL/GenBank/DDBJ whole genome shotgun (WGS) entry which is preliminary data.</text>
</comment>
<proteinExistence type="predicted"/>
<gene>
    <name evidence="2" type="ORF">Cboi02_000596700</name>
</gene>
<dbReference type="Proteomes" id="UP001165120">
    <property type="component" value="Unassembled WGS sequence"/>
</dbReference>
<reference evidence="2" key="1">
    <citation type="submission" date="2023-04" db="EMBL/GenBank/DDBJ databases">
        <title>Candida boidinii NBRC 10035.</title>
        <authorList>
            <person name="Ichikawa N."/>
            <person name="Sato H."/>
            <person name="Tonouchi N."/>
        </authorList>
    </citation>
    <scope>NUCLEOTIDE SEQUENCE</scope>
    <source>
        <strain evidence="2">NBRC 10035</strain>
    </source>
</reference>
<evidence type="ECO:0000256" key="1">
    <source>
        <dbReference type="SAM" id="MobiDB-lite"/>
    </source>
</evidence>
<feature type="region of interest" description="Disordered" evidence="1">
    <location>
        <begin position="1"/>
        <end position="33"/>
    </location>
</feature>